<accession>A0A816DDS9</accession>
<dbReference type="InterPro" id="IPR001300">
    <property type="entry name" value="Peptidase_C2_calpain_cat"/>
</dbReference>
<comment type="caution">
    <text evidence="1">Lacks conserved residue(s) required for the propagation of feature annotation.</text>
</comment>
<evidence type="ECO:0000313" key="3">
    <source>
        <dbReference type="EMBL" id="CAF1633081.1"/>
    </source>
</evidence>
<dbReference type="Proteomes" id="UP000681722">
    <property type="component" value="Unassembled WGS sequence"/>
</dbReference>
<dbReference type="AlphaFoldDB" id="A0A816DDS9"/>
<evidence type="ECO:0000256" key="1">
    <source>
        <dbReference type="PROSITE-ProRule" id="PRU00239"/>
    </source>
</evidence>
<dbReference type="PROSITE" id="PS50203">
    <property type="entry name" value="CALPAIN_CAT"/>
    <property type="match status" value="1"/>
</dbReference>
<evidence type="ECO:0000313" key="5">
    <source>
        <dbReference type="Proteomes" id="UP000663829"/>
    </source>
</evidence>
<dbReference type="SUPFAM" id="SSF54001">
    <property type="entry name" value="Cysteine proteinases"/>
    <property type="match status" value="1"/>
</dbReference>
<organism evidence="3 5">
    <name type="scientific">Didymodactylos carnosus</name>
    <dbReference type="NCBI Taxonomy" id="1234261"/>
    <lineage>
        <taxon>Eukaryota</taxon>
        <taxon>Metazoa</taxon>
        <taxon>Spiralia</taxon>
        <taxon>Gnathifera</taxon>
        <taxon>Rotifera</taxon>
        <taxon>Eurotatoria</taxon>
        <taxon>Bdelloidea</taxon>
        <taxon>Philodinida</taxon>
        <taxon>Philodinidae</taxon>
        <taxon>Didymodactylos</taxon>
    </lineage>
</organism>
<protein>
    <recommendedName>
        <fullName evidence="2">Calpain catalytic domain-containing protein</fullName>
    </recommendedName>
</protein>
<dbReference type="EMBL" id="CAJOBC010112371">
    <property type="protein sequence ID" value="CAF4534929.1"/>
    <property type="molecule type" value="Genomic_DNA"/>
</dbReference>
<feature type="domain" description="Calpain catalytic" evidence="2">
    <location>
        <begin position="13"/>
        <end position="137"/>
    </location>
</feature>
<dbReference type="InterPro" id="IPR038765">
    <property type="entry name" value="Papain-like_cys_pep_sf"/>
</dbReference>
<dbReference type="GO" id="GO:0006508">
    <property type="term" value="P:proteolysis"/>
    <property type="evidence" value="ECO:0007669"/>
    <property type="project" value="InterPro"/>
</dbReference>
<sequence length="180" mass="19506">MFPVHLYPSDELPRPGDGNQGSIGDCCLIAVLNSLADRYPSFVKSIIAPQIDGSFDVQLFNPKGQRILVSIDSNFLVNENGHLMQAHGEHNPAMWMSVLEKVIIKYNYVYKICSGSGPGNVGDIGSESVAAIFTENGDSFAFSPGVFSSPQELVQAQEEALERGKLVVGGFGIFMDTDNF</sequence>
<name>A0A816DDS9_9BILA</name>
<proteinExistence type="predicted"/>
<keyword evidence="5" id="KW-1185">Reference proteome</keyword>
<gene>
    <name evidence="3" type="ORF">GPM918_LOCUS44477</name>
    <name evidence="4" type="ORF">SRO942_LOCUS46350</name>
</gene>
<dbReference type="EMBL" id="CAJNOQ010044327">
    <property type="protein sequence ID" value="CAF1633081.1"/>
    <property type="molecule type" value="Genomic_DNA"/>
</dbReference>
<dbReference type="Proteomes" id="UP000663829">
    <property type="component" value="Unassembled WGS sequence"/>
</dbReference>
<comment type="caution">
    <text evidence="3">The sequence shown here is derived from an EMBL/GenBank/DDBJ whole genome shotgun (WGS) entry which is preliminary data.</text>
</comment>
<dbReference type="GO" id="GO:0004198">
    <property type="term" value="F:calcium-dependent cysteine-type endopeptidase activity"/>
    <property type="evidence" value="ECO:0007669"/>
    <property type="project" value="InterPro"/>
</dbReference>
<evidence type="ECO:0000259" key="2">
    <source>
        <dbReference type="PROSITE" id="PS50203"/>
    </source>
</evidence>
<reference evidence="3" key="1">
    <citation type="submission" date="2021-02" db="EMBL/GenBank/DDBJ databases">
        <authorList>
            <person name="Nowell W R."/>
        </authorList>
    </citation>
    <scope>NUCLEOTIDE SEQUENCE</scope>
</reference>
<dbReference type="Pfam" id="PF00648">
    <property type="entry name" value="Peptidase_C2"/>
    <property type="match status" value="1"/>
</dbReference>
<evidence type="ECO:0000313" key="4">
    <source>
        <dbReference type="EMBL" id="CAF4534929.1"/>
    </source>
</evidence>